<organism evidence="3 4">
    <name type="scientific">Limobrevibacterium gyesilva</name>
    <dbReference type="NCBI Taxonomy" id="2991712"/>
    <lineage>
        <taxon>Bacteria</taxon>
        <taxon>Pseudomonadati</taxon>
        <taxon>Pseudomonadota</taxon>
        <taxon>Alphaproteobacteria</taxon>
        <taxon>Acetobacterales</taxon>
        <taxon>Acetobacteraceae</taxon>
        <taxon>Limobrevibacterium</taxon>
    </lineage>
</organism>
<feature type="chain" id="PRO_5041331484" evidence="1">
    <location>
        <begin position="26"/>
        <end position="242"/>
    </location>
</feature>
<dbReference type="InterPro" id="IPR013424">
    <property type="entry name" value="Ice-binding_C"/>
</dbReference>
<gene>
    <name evidence="3" type="ORF">OL599_23730</name>
</gene>
<dbReference type="EMBL" id="JAPDNT010000041">
    <property type="protein sequence ID" value="MCW3477574.1"/>
    <property type="molecule type" value="Genomic_DNA"/>
</dbReference>
<dbReference type="NCBIfam" id="TIGR02595">
    <property type="entry name" value="PEP_CTERM"/>
    <property type="match status" value="1"/>
</dbReference>
<proteinExistence type="predicted"/>
<reference evidence="3" key="1">
    <citation type="submission" date="2022-09" db="EMBL/GenBank/DDBJ databases">
        <title>Rhodovastum sp. nov. RN2-1 isolated from soil in Seongnam, South Korea.</title>
        <authorList>
            <person name="Le N.T."/>
        </authorList>
    </citation>
    <scope>NUCLEOTIDE SEQUENCE</scope>
    <source>
        <strain evidence="3">RN2-1</strain>
    </source>
</reference>
<dbReference type="NCBIfam" id="NF033208">
    <property type="entry name" value="choice_anch_E"/>
    <property type="match status" value="1"/>
</dbReference>
<feature type="domain" description="Ice-binding protein C-terminal" evidence="2">
    <location>
        <begin position="216"/>
        <end position="239"/>
    </location>
</feature>
<keyword evidence="4" id="KW-1185">Reference proteome</keyword>
<evidence type="ECO:0000313" key="4">
    <source>
        <dbReference type="Proteomes" id="UP001165679"/>
    </source>
</evidence>
<evidence type="ECO:0000313" key="3">
    <source>
        <dbReference type="EMBL" id="MCW3477574.1"/>
    </source>
</evidence>
<keyword evidence="1" id="KW-0732">Signal</keyword>
<evidence type="ECO:0000259" key="2">
    <source>
        <dbReference type="Pfam" id="PF07589"/>
    </source>
</evidence>
<dbReference type="AlphaFoldDB" id="A0AA42CGC9"/>
<evidence type="ECO:0000256" key="1">
    <source>
        <dbReference type="SAM" id="SignalP"/>
    </source>
</evidence>
<dbReference type="Pfam" id="PF07589">
    <property type="entry name" value="PEP-CTERM"/>
    <property type="match status" value="1"/>
</dbReference>
<dbReference type="Proteomes" id="UP001165679">
    <property type="component" value="Unassembled WGS sequence"/>
</dbReference>
<accession>A0AA42CGC9</accession>
<reference evidence="3" key="2">
    <citation type="submission" date="2022-10" db="EMBL/GenBank/DDBJ databases">
        <authorList>
            <person name="Trinh H.N."/>
        </authorList>
    </citation>
    <scope>NUCLEOTIDE SEQUENCE</scope>
    <source>
        <strain evidence="3">RN2-1</strain>
    </source>
</reference>
<feature type="signal peptide" evidence="1">
    <location>
        <begin position="1"/>
        <end position="25"/>
    </location>
</feature>
<dbReference type="RefSeq" id="WP_264716524.1">
    <property type="nucleotide sequence ID" value="NZ_JAPDNT010000041.1"/>
</dbReference>
<sequence>MRMLVKTASLAIVAAAGLFGASAQASPNLTCDLFSCTNTNPITTGTLTTELNTTLLLPLFDSALGTLNTVTFTISDQWNTGGTLTNTSANPQTFTFQISSALSISGGPGSFNAAGSALNPSASQGFTNVPSQGVVTFGPFSKNATTGVITLTGAGIDAGWEIVGGGESLIGVSTTTFQGSSGGGGNVNSTLNTTADITIGVTYGYTPGCDQTQTCVPEPASLSLLGVGLVALGAVVRRRRRV</sequence>
<comment type="caution">
    <text evidence="3">The sequence shown here is derived from an EMBL/GenBank/DDBJ whole genome shotgun (WGS) entry which is preliminary data.</text>
</comment>
<name>A0AA42CGC9_9PROT</name>
<protein>
    <submittedName>
        <fullName evidence="3">PEP-CTERM sorting domain-containing protein</fullName>
    </submittedName>
</protein>